<dbReference type="InterPro" id="IPR013491">
    <property type="entry name" value="Tape_meas_N"/>
</dbReference>
<accession>A0ABU9PIN2</accession>
<evidence type="ECO:0000259" key="2">
    <source>
        <dbReference type="Pfam" id="PF06120"/>
    </source>
</evidence>
<organism evidence="5 6">
    <name type="scientific">Enterobacter quasihormaechei</name>
    <dbReference type="NCBI Taxonomy" id="2529382"/>
    <lineage>
        <taxon>Bacteria</taxon>
        <taxon>Pseudomonadati</taxon>
        <taxon>Pseudomonadota</taxon>
        <taxon>Gammaproteobacteria</taxon>
        <taxon>Enterobacterales</taxon>
        <taxon>Enterobacteriaceae</taxon>
        <taxon>Enterobacter</taxon>
    </lineage>
</organism>
<sequence>MATLRELIIKISANSSSFQSEIARASRMGTDYYRTMEQGGKKAAAATRETQRSLADLNSQLATVRSSAAGLAGAWAGAFATHQLVQFADTWNQLNGRLRLASSSSEDYVQSQRVLMEISQRTGTSLEANSNLYSRIAQSLRDAGYASADVAKVTETVATSLKLSGASTEEASSVITQLSQALGSGVLRGEEFNSIMENGGRLAKLLADGLGTTVGGLRNMANNGELTTNKIVPLLTNVEILRKEFDTLPASISGSAQKVQNAFLAWVGGANDAVGASSTLSGVLDGLANNIDDVANTAGILVGVGLARYFGNMVGSVGQSTRAVLANTAAEVALAQAQVRGAQVSVAAGRQAVYRAQQARAAATSIEAQIVAERNLAAAQASLNTAIAGRASAVNNLTNTASVMSRLGSGVLGILGGWPGVIIGAGAAMYGLYQHTQQVHREAVGFANNLDEINTKLQQMSVLGLRSTAADARTSLQAQKQDLADLDSQIAKVKDSLKAIDQIQQDYNRHPTLTLINTFMDQADITAKNIELTDKLNQLEYQREQAASKVEQTQKLVNQASDLATQKAIEQAGAVSILKGAYDLLNRSMSATAGAKPPQYAGPVVSLANATPQQQTALERSRRDNELASLSGLEKLHQQHVYEAEDLKLTGALYTQYIYNKDQAAKKDAAAAEAKKTSTAASNAQSKAEREAASTAEQYSRKMADLSVAIDVQRVRATEGEKASELYAASHQAGTKWTDEQRRAIQASSAELAKWTQKADENVRKQREQADALKDLTEAARKFKDEATLTTETAGMSDRQRSRFDETQQIDRVFAKAGGDKSTQAVIARREALDALDKKYKAIAAAEADWMAGVSRGYANWFDEISNVSGTVSDGVKTTLDSAFSNVTSMLEGNKVSWKSWGISVLQIIEKVALQMAGVSAMGGGSSGSGIFGSLIGSVGSFFGGGAGASASTGTAVSSYGSSFQFNAKGGVYDSPSLSAFSNGIVRNPTMFAFAKGGAGIMGEAGPEAIMPLTRAPDGSLGVRAVGAGGGQSVSSAPQVYITIDSNGNTQTQATTGYEQFAREVGAFTDKRYRELIMRDLAPGGAIWNMAKGGR</sequence>
<dbReference type="InterPro" id="IPR006431">
    <property type="entry name" value="Phage_tape_meas_C"/>
</dbReference>
<keyword evidence="6" id="KW-1185">Reference proteome</keyword>
<feature type="domain" description="Tail length tape measure" evidence="2">
    <location>
        <begin position="395"/>
        <end position="650"/>
    </location>
</feature>
<dbReference type="InterPro" id="IPR009302">
    <property type="entry name" value="Tail_length_tape_measure"/>
</dbReference>
<evidence type="ECO:0000259" key="3">
    <source>
        <dbReference type="Pfam" id="PF09718"/>
    </source>
</evidence>
<evidence type="ECO:0000256" key="1">
    <source>
        <dbReference type="SAM" id="Coils"/>
    </source>
</evidence>
<dbReference type="Pfam" id="PF06120">
    <property type="entry name" value="Phage_HK97_TLTM"/>
    <property type="match status" value="1"/>
</dbReference>
<dbReference type="Pfam" id="PF09718">
    <property type="entry name" value="Tape_meas_lam_C"/>
    <property type="match status" value="1"/>
</dbReference>
<dbReference type="Proteomes" id="UP001490940">
    <property type="component" value="Unassembled WGS sequence"/>
</dbReference>
<evidence type="ECO:0000259" key="4">
    <source>
        <dbReference type="Pfam" id="PF20155"/>
    </source>
</evidence>
<dbReference type="NCBIfam" id="TIGR01541">
    <property type="entry name" value="tape_meas_lam_C"/>
    <property type="match status" value="1"/>
</dbReference>
<comment type="caution">
    <text evidence="5">The sequence shown here is derived from an EMBL/GenBank/DDBJ whole genome shotgun (WGS) entry which is preliminary data.</text>
</comment>
<protein>
    <submittedName>
        <fullName evidence="5">Phage tail tape measure protein</fullName>
    </submittedName>
</protein>
<reference evidence="5 6" key="1">
    <citation type="submission" date="2024-04" db="EMBL/GenBank/DDBJ databases">
        <title>Draft genome sequence of a multidrug-resistant Enterobacter quasihormaechei Hakim RU_CBWE strain isolated from pond surface water at the University of Rajshahi in Bangladesh.</title>
        <authorList>
            <person name="Raihan J."/>
            <person name="Islam M.S."/>
            <person name="Khan M.U."/>
            <person name="Romance M."/>
            <person name="Haque M.H."/>
        </authorList>
    </citation>
    <scope>NUCLEOTIDE SEQUENCE [LARGE SCALE GENOMIC DNA]</scope>
    <source>
        <strain evidence="5 6">Hakim RU_CBWE</strain>
    </source>
</reference>
<name>A0ABU9PIN2_9ENTR</name>
<feature type="domain" description="Tape measure protein N-terminal" evidence="4">
    <location>
        <begin position="83"/>
        <end position="271"/>
    </location>
</feature>
<evidence type="ECO:0000313" key="5">
    <source>
        <dbReference type="EMBL" id="MEM0705535.1"/>
    </source>
</evidence>
<feature type="domain" description="Bacteriophage tail tape measure C-terminal" evidence="3">
    <location>
        <begin position="849"/>
        <end position="920"/>
    </location>
</feature>
<proteinExistence type="predicted"/>
<keyword evidence="1" id="KW-0175">Coiled coil</keyword>
<feature type="coiled-coil region" evidence="1">
    <location>
        <begin position="469"/>
        <end position="496"/>
    </location>
</feature>
<feature type="coiled-coil region" evidence="1">
    <location>
        <begin position="529"/>
        <end position="556"/>
    </location>
</feature>
<gene>
    <name evidence="5" type="ORF">AAGT82_14070</name>
</gene>
<dbReference type="EMBL" id="JBCGUG010000009">
    <property type="protein sequence ID" value="MEM0705535.1"/>
    <property type="molecule type" value="Genomic_DNA"/>
</dbReference>
<dbReference type="RefSeq" id="WP_342698005.1">
    <property type="nucleotide sequence ID" value="NZ_JBCGUG010000009.1"/>
</dbReference>
<evidence type="ECO:0000313" key="6">
    <source>
        <dbReference type="Proteomes" id="UP001490940"/>
    </source>
</evidence>
<dbReference type="Pfam" id="PF20155">
    <property type="entry name" value="TMP_3"/>
    <property type="match status" value="1"/>
</dbReference>
<dbReference type="NCBIfam" id="TIGR02675">
    <property type="entry name" value="tape_meas_nterm"/>
    <property type="match status" value="1"/>
</dbReference>